<dbReference type="AlphaFoldDB" id="A0A2T2X2K8"/>
<feature type="transmembrane region" description="Helical" evidence="1">
    <location>
        <begin position="104"/>
        <end position="124"/>
    </location>
</feature>
<protein>
    <recommendedName>
        <fullName evidence="2">GGDEF domain-containing protein</fullName>
    </recommendedName>
</protein>
<dbReference type="Proteomes" id="UP000242699">
    <property type="component" value="Unassembled WGS sequence"/>
</dbReference>
<evidence type="ECO:0000313" key="4">
    <source>
        <dbReference type="Proteomes" id="UP000242699"/>
    </source>
</evidence>
<dbReference type="Gene3D" id="3.30.70.270">
    <property type="match status" value="1"/>
</dbReference>
<dbReference type="CDD" id="cd01949">
    <property type="entry name" value="GGDEF"/>
    <property type="match status" value="1"/>
</dbReference>
<organism evidence="3 4">
    <name type="scientific">Sulfobacillus benefaciens</name>
    <dbReference type="NCBI Taxonomy" id="453960"/>
    <lineage>
        <taxon>Bacteria</taxon>
        <taxon>Bacillati</taxon>
        <taxon>Bacillota</taxon>
        <taxon>Clostridia</taxon>
        <taxon>Eubacteriales</taxon>
        <taxon>Clostridiales Family XVII. Incertae Sedis</taxon>
        <taxon>Sulfobacillus</taxon>
    </lineage>
</organism>
<dbReference type="InterPro" id="IPR000160">
    <property type="entry name" value="GGDEF_dom"/>
</dbReference>
<proteinExistence type="predicted"/>
<dbReference type="InterPro" id="IPR029787">
    <property type="entry name" value="Nucleotide_cyclase"/>
</dbReference>
<evidence type="ECO:0000259" key="2">
    <source>
        <dbReference type="PROSITE" id="PS50887"/>
    </source>
</evidence>
<dbReference type="GO" id="GO:0052621">
    <property type="term" value="F:diguanylate cyclase activity"/>
    <property type="evidence" value="ECO:0007669"/>
    <property type="project" value="TreeGrafter"/>
</dbReference>
<dbReference type="InterPro" id="IPR050469">
    <property type="entry name" value="Diguanylate_Cyclase"/>
</dbReference>
<dbReference type="Pfam" id="PF00990">
    <property type="entry name" value="GGDEF"/>
    <property type="match status" value="1"/>
</dbReference>
<dbReference type="PROSITE" id="PS50887">
    <property type="entry name" value="GGDEF"/>
    <property type="match status" value="1"/>
</dbReference>
<sequence length="325" mass="37003">MRVQSKMQVHFCRIYRSLITRHQHGFATEFLLCSGLSVATDDPACVDTCFPFVEGPGEQEFLYFCRMRYGPKNRVIRKKGGRINDTMRHWRWQQTRRSRWKMTAGIASVSIVAWGIAIAAILATPTTTRVWLWEALLADTILLGTLVIGVRWVVYHRVLAFWQHRAAVDDLMQLLRPGSFWEWTEERAGIRGSWPWVIVYCDVDDFKQCNDQWGHATGDAILQQWGQILRQQSRQDDILSRLGGEEVGWWLPHTTLAEARMAVERVLRICQNTALDSLSGFSFSAGIAQGRPGESVGNAARRADHALYRAKQAGKGRVVDADEEG</sequence>
<dbReference type="EMBL" id="PXYT01000019">
    <property type="protein sequence ID" value="PSR28688.1"/>
    <property type="molecule type" value="Genomic_DNA"/>
</dbReference>
<dbReference type="PANTHER" id="PTHR45138:SF9">
    <property type="entry name" value="DIGUANYLATE CYCLASE DGCM-RELATED"/>
    <property type="match status" value="1"/>
</dbReference>
<dbReference type="SUPFAM" id="SSF55073">
    <property type="entry name" value="Nucleotide cyclase"/>
    <property type="match status" value="1"/>
</dbReference>
<feature type="transmembrane region" description="Helical" evidence="1">
    <location>
        <begin position="130"/>
        <end position="154"/>
    </location>
</feature>
<evidence type="ECO:0000313" key="3">
    <source>
        <dbReference type="EMBL" id="PSR28688.1"/>
    </source>
</evidence>
<evidence type="ECO:0000256" key="1">
    <source>
        <dbReference type="SAM" id="Phobius"/>
    </source>
</evidence>
<dbReference type="PANTHER" id="PTHR45138">
    <property type="entry name" value="REGULATORY COMPONENTS OF SENSORY TRANSDUCTION SYSTEM"/>
    <property type="match status" value="1"/>
</dbReference>
<feature type="domain" description="GGDEF" evidence="2">
    <location>
        <begin position="194"/>
        <end position="323"/>
    </location>
</feature>
<dbReference type="NCBIfam" id="TIGR00254">
    <property type="entry name" value="GGDEF"/>
    <property type="match status" value="1"/>
</dbReference>
<keyword evidence="1" id="KW-0472">Membrane</keyword>
<keyword evidence="1" id="KW-1133">Transmembrane helix</keyword>
<reference evidence="3 4" key="1">
    <citation type="journal article" date="2014" name="BMC Genomics">
        <title>Comparison of environmental and isolate Sulfobacillus genomes reveals diverse carbon, sulfur, nitrogen, and hydrogen metabolisms.</title>
        <authorList>
            <person name="Justice N.B."/>
            <person name="Norman A."/>
            <person name="Brown C.T."/>
            <person name="Singh A."/>
            <person name="Thomas B.C."/>
            <person name="Banfield J.F."/>
        </authorList>
    </citation>
    <scope>NUCLEOTIDE SEQUENCE [LARGE SCALE GENOMIC DNA]</scope>
    <source>
        <strain evidence="3">AMDSBA1</strain>
    </source>
</reference>
<comment type="caution">
    <text evidence="3">The sequence shown here is derived from an EMBL/GenBank/DDBJ whole genome shotgun (WGS) entry which is preliminary data.</text>
</comment>
<keyword evidence="1" id="KW-0812">Transmembrane</keyword>
<dbReference type="InterPro" id="IPR043128">
    <property type="entry name" value="Rev_trsase/Diguanyl_cyclase"/>
</dbReference>
<accession>A0A2T2X2K8</accession>
<dbReference type="SMART" id="SM00267">
    <property type="entry name" value="GGDEF"/>
    <property type="match status" value="1"/>
</dbReference>
<name>A0A2T2X2K8_9FIRM</name>
<gene>
    <name evidence="3" type="ORF">C7B43_09755</name>
</gene>